<evidence type="ECO:0000259" key="3">
    <source>
        <dbReference type="Pfam" id="PF13439"/>
    </source>
</evidence>
<proteinExistence type="predicted"/>
<dbReference type="PANTHER" id="PTHR46401:SF2">
    <property type="entry name" value="GLYCOSYLTRANSFERASE WBBK-RELATED"/>
    <property type="match status" value="1"/>
</dbReference>
<keyword evidence="1" id="KW-0808">Transferase</keyword>
<dbReference type="SUPFAM" id="SSF53756">
    <property type="entry name" value="UDP-Glycosyltransferase/glycogen phosphorylase"/>
    <property type="match status" value="1"/>
</dbReference>
<evidence type="ECO:0000256" key="1">
    <source>
        <dbReference type="ARBA" id="ARBA00022679"/>
    </source>
</evidence>
<dbReference type="GO" id="GO:0016757">
    <property type="term" value="F:glycosyltransferase activity"/>
    <property type="evidence" value="ECO:0007669"/>
    <property type="project" value="InterPro"/>
</dbReference>
<evidence type="ECO:0000313" key="4">
    <source>
        <dbReference type="EMBL" id="OJH40110.1"/>
    </source>
</evidence>
<dbReference type="Pfam" id="PF00534">
    <property type="entry name" value="Glycos_transf_1"/>
    <property type="match status" value="1"/>
</dbReference>
<comment type="caution">
    <text evidence="4">The sequence shown here is derived from an EMBL/GenBank/DDBJ whole genome shotgun (WGS) entry which is preliminary data.</text>
</comment>
<dbReference type="Gene3D" id="3.40.50.2000">
    <property type="entry name" value="Glycogen Phosphorylase B"/>
    <property type="match status" value="2"/>
</dbReference>
<dbReference type="STRING" id="83449.BON30_13705"/>
<dbReference type="InterPro" id="IPR001296">
    <property type="entry name" value="Glyco_trans_1"/>
</dbReference>
<protein>
    <recommendedName>
        <fullName evidence="6">Glycosyl transferase family 1</fullName>
    </recommendedName>
</protein>
<gene>
    <name evidence="4" type="ORF">BON30_13705</name>
</gene>
<accession>A0A1L9BCW7</accession>
<sequence length="396" mass="42610">MALGGTDWGRSGIGTYTRAVLARLGRTLRASGGELVALGTPRDFEAYEGVLGDAKRVVLPSVLDKPLLSASWYLTRVGACARAAGADALLLPAANRRVPLRLGLPSVGVVHDLAQFNVPNKYDGLRTRYVRNLLPRAFSALSALVVVSESTRADVARILDYSPERLHVIPNGVDTEHFHTPDPSQIAAARAHTGLNGEYLLYLSRLEHPGKNHLRLLQAYAASPVRHTHQLALVGADWGGEARIRAEIQRLKLEERVRVLGFVADEYIPGLLADASSVIAVGLCEGFGLPALEALAMGRPVVVSNTGALPEVVGELGILCDPYDPSDMSSALTRVVGDAAWRERIAKEGPAYARRLNWDRSCDQLLTLCYQVAAVPRPVPQVPVRPSRVTAAIKAA</sequence>
<evidence type="ECO:0008006" key="6">
    <source>
        <dbReference type="Google" id="ProtNLM"/>
    </source>
</evidence>
<dbReference type="AlphaFoldDB" id="A0A1L9BCW7"/>
<feature type="domain" description="Glycosyl transferase family 1" evidence="2">
    <location>
        <begin position="196"/>
        <end position="349"/>
    </location>
</feature>
<keyword evidence="5" id="KW-1185">Reference proteome</keyword>
<reference evidence="5" key="1">
    <citation type="submission" date="2016-11" db="EMBL/GenBank/DDBJ databases">
        <authorList>
            <person name="Shukria A."/>
            <person name="Stevens D.C."/>
        </authorList>
    </citation>
    <scope>NUCLEOTIDE SEQUENCE [LARGE SCALE GENOMIC DNA]</scope>
    <source>
        <strain evidence="5">Cbfe23</strain>
    </source>
</reference>
<dbReference type="EMBL" id="MPIN01000003">
    <property type="protein sequence ID" value="OJH40110.1"/>
    <property type="molecule type" value="Genomic_DNA"/>
</dbReference>
<feature type="domain" description="Glycosyltransferase subfamily 4-like N-terminal" evidence="3">
    <location>
        <begin position="20"/>
        <end position="176"/>
    </location>
</feature>
<organism evidence="4 5">
    <name type="scientific">Cystobacter ferrugineus</name>
    <dbReference type="NCBI Taxonomy" id="83449"/>
    <lineage>
        <taxon>Bacteria</taxon>
        <taxon>Pseudomonadati</taxon>
        <taxon>Myxococcota</taxon>
        <taxon>Myxococcia</taxon>
        <taxon>Myxococcales</taxon>
        <taxon>Cystobacterineae</taxon>
        <taxon>Archangiaceae</taxon>
        <taxon>Cystobacter</taxon>
    </lineage>
</organism>
<name>A0A1L9BCW7_9BACT</name>
<evidence type="ECO:0000313" key="5">
    <source>
        <dbReference type="Proteomes" id="UP000182229"/>
    </source>
</evidence>
<dbReference type="Proteomes" id="UP000182229">
    <property type="component" value="Unassembled WGS sequence"/>
</dbReference>
<dbReference type="GO" id="GO:0009103">
    <property type="term" value="P:lipopolysaccharide biosynthetic process"/>
    <property type="evidence" value="ECO:0007669"/>
    <property type="project" value="TreeGrafter"/>
</dbReference>
<dbReference type="PANTHER" id="PTHR46401">
    <property type="entry name" value="GLYCOSYLTRANSFERASE WBBK-RELATED"/>
    <property type="match status" value="1"/>
</dbReference>
<dbReference type="CDD" id="cd03809">
    <property type="entry name" value="GT4_MtfB-like"/>
    <property type="match status" value="1"/>
</dbReference>
<dbReference type="InterPro" id="IPR028098">
    <property type="entry name" value="Glyco_trans_4-like_N"/>
</dbReference>
<evidence type="ECO:0000259" key="2">
    <source>
        <dbReference type="Pfam" id="PF00534"/>
    </source>
</evidence>
<reference evidence="4 5" key="2">
    <citation type="submission" date="2016-12" db="EMBL/GenBank/DDBJ databases">
        <title>Draft Genome Sequence of Cystobacter ferrugineus Strain Cbfe23.</title>
        <authorList>
            <person name="Akbar S."/>
            <person name="Dowd S.E."/>
            <person name="Stevens D.C."/>
        </authorList>
    </citation>
    <scope>NUCLEOTIDE SEQUENCE [LARGE SCALE GENOMIC DNA]</scope>
    <source>
        <strain evidence="4 5">Cbfe23</strain>
    </source>
</reference>
<dbReference type="Pfam" id="PF13439">
    <property type="entry name" value="Glyco_transf_4"/>
    <property type="match status" value="1"/>
</dbReference>